<feature type="non-terminal residue" evidence="1">
    <location>
        <position position="1"/>
    </location>
</feature>
<proteinExistence type="predicted"/>
<evidence type="ECO:0000313" key="1">
    <source>
        <dbReference type="EMBL" id="GFC58125.1"/>
    </source>
</evidence>
<gene>
    <name evidence="1" type="ORF">Tci_830095</name>
</gene>
<sequence>YEHVVMNYGSAGIRYLYFPLMFPAIKQLAIKWWDEYGFVIHPGVVGVTCRSMRIDL</sequence>
<dbReference type="EMBL" id="BKCJ010976288">
    <property type="protein sequence ID" value="GFC58125.1"/>
    <property type="molecule type" value="Genomic_DNA"/>
</dbReference>
<name>A0A699Q266_TANCI</name>
<protein>
    <submittedName>
        <fullName evidence="1">Uncharacterized protein</fullName>
    </submittedName>
</protein>
<dbReference type="AlphaFoldDB" id="A0A699Q266"/>
<accession>A0A699Q266</accession>
<comment type="caution">
    <text evidence="1">The sequence shown here is derived from an EMBL/GenBank/DDBJ whole genome shotgun (WGS) entry which is preliminary data.</text>
</comment>
<organism evidence="1">
    <name type="scientific">Tanacetum cinerariifolium</name>
    <name type="common">Dalmatian daisy</name>
    <name type="synonym">Chrysanthemum cinerariifolium</name>
    <dbReference type="NCBI Taxonomy" id="118510"/>
    <lineage>
        <taxon>Eukaryota</taxon>
        <taxon>Viridiplantae</taxon>
        <taxon>Streptophyta</taxon>
        <taxon>Embryophyta</taxon>
        <taxon>Tracheophyta</taxon>
        <taxon>Spermatophyta</taxon>
        <taxon>Magnoliopsida</taxon>
        <taxon>eudicotyledons</taxon>
        <taxon>Gunneridae</taxon>
        <taxon>Pentapetalae</taxon>
        <taxon>asterids</taxon>
        <taxon>campanulids</taxon>
        <taxon>Asterales</taxon>
        <taxon>Asteraceae</taxon>
        <taxon>Asteroideae</taxon>
        <taxon>Anthemideae</taxon>
        <taxon>Anthemidinae</taxon>
        <taxon>Tanacetum</taxon>
    </lineage>
</organism>
<reference evidence="1" key="1">
    <citation type="journal article" date="2019" name="Sci. Rep.">
        <title>Draft genome of Tanacetum cinerariifolium, the natural source of mosquito coil.</title>
        <authorList>
            <person name="Yamashiro T."/>
            <person name="Shiraishi A."/>
            <person name="Satake H."/>
            <person name="Nakayama K."/>
        </authorList>
    </citation>
    <scope>NUCLEOTIDE SEQUENCE</scope>
</reference>